<accession>A0A523ZIQ7</accession>
<proteinExistence type="predicted"/>
<comment type="caution">
    <text evidence="2">The sequence shown here is derived from an EMBL/GenBank/DDBJ whole genome shotgun (WGS) entry which is preliminary data.</text>
</comment>
<reference evidence="2 3" key="1">
    <citation type="submission" date="2019-03" db="EMBL/GenBank/DDBJ databases">
        <title>Metabolic potential of uncultured bacteria and archaea associated with petroleum seepage in deep-sea sediments.</title>
        <authorList>
            <person name="Dong X."/>
            <person name="Hubert C."/>
        </authorList>
    </citation>
    <scope>NUCLEOTIDE SEQUENCE [LARGE SCALE GENOMIC DNA]</scope>
    <source>
        <strain evidence="2">E26_bin6</strain>
    </source>
</reference>
<dbReference type="InterPro" id="IPR019887">
    <property type="entry name" value="Tscrpt_reg_AsnC/Lrp_C"/>
</dbReference>
<evidence type="ECO:0000259" key="1">
    <source>
        <dbReference type="Pfam" id="PF01037"/>
    </source>
</evidence>
<dbReference type="Pfam" id="PF01037">
    <property type="entry name" value="AsnC_trans_reg"/>
    <property type="match status" value="1"/>
</dbReference>
<evidence type="ECO:0000313" key="2">
    <source>
        <dbReference type="EMBL" id="TEU03681.1"/>
    </source>
</evidence>
<gene>
    <name evidence="2" type="ORF">E3I16_00475</name>
</gene>
<dbReference type="AlphaFoldDB" id="A0A523ZIQ7"/>
<organism evidence="2 3">
    <name type="scientific">Aerophobetes bacterium</name>
    <dbReference type="NCBI Taxonomy" id="2030807"/>
    <lineage>
        <taxon>Bacteria</taxon>
        <taxon>Candidatus Aerophobota</taxon>
    </lineage>
</organism>
<dbReference type="InterPro" id="IPR011008">
    <property type="entry name" value="Dimeric_a/b-barrel"/>
</dbReference>
<protein>
    <submittedName>
        <fullName evidence="2">Lrp/AsnC family transcriptional regulator</fullName>
    </submittedName>
</protein>
<sequence length="76" mass="8508">MARAYLKIEVEMGKERSVRDALLKFDEVKGAELTTGDQDVLALIEADSFEDILQVVVDKLRTLKGIKNTVTDLVLE</sequence>
<dbReference type="EMBL" id="SOHY01000029">
    <property type="protein sequence ID" value="TEU03681.1"/>
    <property type="molecule type" value="Genomic_DNA"/>
</dbReference>
<evidence type="ECO:0000313" key="3">
    <source>
        <dbReference type="Proteomes" id="UP000316674"/>
    </source>
</evidence>
<name>A0A523ZIQ7_UNCAE</name>
<dbReference type="Proteomes" id="UP000316674">
    <property type="component" value="Unassembled WGS sequence"/>
</dbReference>
<dbReference type="Gene3D" id="3.30.70.920">
    <property type="match status" value="1"/>
</dbReference>
<dbReference type="SUPFAM" id="SSF54909">
    <property type="entry name" value="Dimeric alpha+beta barrel"/>
    <property type="match status" value="1"/>
</dbReference>
<feature type="domain" description="Transcription regulator AsnC/Lrp ligand binding" evidence="1">
    <location>
        <begin position="8"/>
        <end position="76"/>
    </location>
</feature>